<accession>A0AAT9FNG9</accession>
<reference evidence="2" key="1">
    <citation type="submission" date="2024-07" db="EMBL/GenBank/DDBJ databases">
        <title>Complete genome sequence of Verrucomicrobiaceae bacterium NT6N.</title>
        <authorList>
            <person name="Huang C."/>
            <person name="Takami H."/>
            <person name="Hamasaki K."/>
        </authorList>
    </citation>
    <scope>NUCLEOTIDE SEQUENCE</scope>
    <source>
        <strain evidence="2">NT6N</strain>
    </source>
</reference>
<feature type="chain" id="PRO_5043770326" evidence="1">
    <location>
        <begin position="25"/>
        <end position="185"/>
    </location>
</feature>
<gene>
    <name evidence="2" type="ORF">NT6N_25760</name>
</gene>
<evidence type="ECO:0000256" key="1">
    <source>
        <dbReference type="SAM" id="SignalP"/>
    </source>
</evidence>
<dbReference type="AlphaFoldDB" id="A0AAT9FNG9"/>
<dbReference type="KEGG" id="osu:NT6N_25760"/>
<proteinExistence type="predicted"/>
<protein>
    <submittedName>
        <fullName evidence="2">Uncharacterized protein</fullName>
    </submittedName>
</protein>
<evidence type="ECO:0000313" key="2">
    <source>
        <dbReference type="EMBL" id="BDS07536.1"/>
    </source>
</evidence>
<name>A0AAT9FNG9_9BACT</name>
<feature type="signal peptide" evidence="1">
    <location>
        <begin position="1"/>
        <end position="24"/>
    </location>
</feature>
<sequence length="185" mass="21233">MRILRKQLVWILVFLGSALSPAFAEDVEVHRKALLEALEKPEYLQLHSYTDFGPEVLTVTQLKKSGFFGKKPGDVKVIVFAGSYEEVQYLTLLDAGKLDKDTDYRFLWYPTAMYLLDEVLKHPKLLAAERKKVEATRANLLKKMGTHEEAMARNKSLKKAMRAVSMDIGKVRQDAVRKRFTDSKR</sequence>
<dbReference type="EMBL" id="AP026866">
    <property type="protein sequence ID" value="BDS07536.1"/>
    <property type="molecule type" value="Genomic_DNA"/>
</dbReference>
<organism evidence="2">
    <name type="scientific">Oceaniferula spumae</name>
    <dbReference type="NCBI Taxonomy" id="2979115"/>
    <lineage>
        <taxon>Bacteria</taxon>
        <taxon>Pseudomonadati</taxon>
        <taxon>Verrucomicrobiota</taxon>
        <taxon>Verrucomicrobiia</taxon>
        <taxon>Verrucomicrobiales</taxon>
        <taxon>Verrucomicrobiaceae</taxon>
        <taxon>Oceaniferula</taxon>
    </lineage>
</organism>
<keyword evidence="1" id="KW-0732">Signal</keyword>